<feature type="compositionally biased region" description="Low complexity" evidence="5">
    <location>
        <begin position="105"/>
        <end position="128"/>
    </location>
</feature>
<dbReference type="AlphaFoldDB" id="A0A7C8M2E5"/>
<dbReference type="PANTHER" id="PTHR46972:SF1">
    <property type="entry name" value="FAD DEPENDENT OXIDOREDUCTASE DOMAIN-CONTAINING PROTEIN"/>
    <property type="match status" value="1"/>
</dbReference>
<dbReference type="Pfam" id="PF01494">
    <property type="entry name" value="FAD_binding_3"/>
    <property type="match status" value="1"/>
</dbReference>
<dbReference type="GO" id="GO:0004497">
    <property type="term" value="F:monooxygenase activity"/>
    <property type="evidence" value="ECO:0007669"/>
    <property type="project" value="UniProtKB-KW"/>
</dbReference>
<feature type="domain" description="FAD-binding" evidence="6">
    <location>
        <begin position="301"/>
        <end position="343"/>
    </location>
</feature>
<keyword evidence="4" id="KW-0503">Monooxygenase</keyword>
<dbReference type="OrthoDB" id="655030at2759"/>
<evidence type="ECO:0000259" key="6">
    <source>
        <dbReference type="Pfam" id="PF01494"/>
    </source>
</evidence>
<dbReference type="Proteomes" id="UP000481861">
    <property type="component" value="Unassembled WGS sequence"/>
</dbReference>
<dbReference type="GO" id="GO:0071949">
    <property type="term" value="F:FAD binding"/>
    <property type="evidence" value="ECO:0007669"/>
    <property type="project" value="InterPro"/>
</dbReference>
<proteinExistence type="predicted"/>
<evidence type="ECO:0000256" key="2">
    <source>
        <dbReference type="ARBA" id="ARBA00022827"/>
    </source>
</evidence>
<dbReference type="Gene3D" id="3.50.50.60">
    <property type="entry name" value="FAD/NAD(P)-binding domain"/>
    <property type="match status" value="1"/>
</dbReference>
<evidence type="ECO:0000256" key="3">
    <source>
        <dbReference type="ARBA" id="ARBA00023002"/>
    </source>
</evidence>
<reference evidence="7 8" key="1">
    <citation type="submission" date="2020-01" db="EMBL/GenBank/DDBJ databases">
        <authorList>
            <consortium name="DOE Joint Genome Institute"/>
            <person name="Haridas S."/>
            <person name="Albert R."/>
            <person name="Binder M."/>
            <person name="Bloem J."/>
            <person name="Labutti K."/>
            <person name="Salamov A."/>
            <person name="Andreopoulos B."/>
            <person name="Baker S.E."/>
            <person name="Barry K."/>
            <person name="Bills G."/>
            <person name="Bluhm B.H."/>
            <person name="Cannon C."/>
            <person name="Castanera R."/>
            <person name="Culley D.E."/>
            <person name="Daum C."/>
            <person name="Ezra D."/>
            <person name="Gonzalez J.B."/>
            <person name="Henrissat B."/>
            <person name="Kuo A."/>
            <person name="Liang C."/>
            <person name="Lipzen A."/>
            <person name="Lutzoni F."/>
            <person name="Magnuson J."/>
            <person name="Mondo S."/>
            <person name="Nolan M."/>
            <person name="Ohm R."/>
            <person name="Pangilinan J."/>
            <person name="Park H.-J.H."/>
            <person name="Ramirez L."/>
            <person name="Alfaro M."/>
            <person name="Sun H."/>
            <person name="Tritt A."/>
            <person name="Yoshinaga Y."/>
            <person name="Zwiers L.-H.L."/>
            <person name="Turgeon B.G."/>
            <person name="Goodwin S.B."/>
            <person name="Spatafora J.W."/>
            <person name="Crous P.W."/>
            <person name="Grigoriev I.V."/>
        </authorList>
    </citation>
    <scope>NUCLEOTIDE SEQUENCE [LARGE SCALE GENOMIC DNA]</scope>
    <source>
        <strain evidence="7 8">CBS 611.86</strain>
    </source>
</reference>
<accession>A0A7C8M2E5</accession>
<protein>
    <submittedName>
        <fullName evidence="7">Salicylate hydroxylase</fullName>
    </submittedName>
</protein>
<feature type="non-terminal residue" evidence="7">
    <location>
        <position position="1"/>
    </location>
</feature>
<keyword evidence="1" id="KW-0285">Flavoprotein</keyword>
<dbReference type="InterPro" id="IPR036188">
    <property type="entry name" value="FAD/NAD-bd_sf"/>
</dbReference>
<gene>
    <name evidence="7" type="ORF">BDV95DRAFT_443949</name>
</gene>
<feature type="region of interest" description="Disordered" evidence="5">
    <location>
        <begin position="104"/>
        <end position="132"/>
    </location>
</feature>
<dbReference type="InterPro" id="IPR002938">
    <property type="entry name" value="FAD-bd"/>
</dbReference>
<evidence type="ECO:0000256" key="4">
    <source>
        <dbReference type="ARBA" id="ARBA00023033"/>
    </source>
</evidence>
<keyword evidence="8" id="KW-1185">Reference proteome</keyword>
<dbReference type="EMBL" id="JAADJZ010000032">
    <property type="protein sequence ID" value="KAF2865621.1"/>
    <property type="molecule type" value="Genomic_DNA"/>
</dbReference>
<feature type="non-terminal residue" evidence="7">
    <location>
        <position position="403"/>
    </location>
</feature>
<dbReference type="PANTHER" id="PTHR46972">
    <property type="entry name" value="MONOOXYGENASE ASQM-RELATED"/>
    <property type="match status" value="1"/>
</dbReference>
<evidence type="ECO:0000313" key="7">
    <source>
        <dbReference type="EMBL" id="KAF2865621.1"/>
    </source>
</evidence>
<comment type="caution">
    <text evidence="7">The sequence shown here is derived from an EMBL/GenBank/DDBJ whole genome shotgun (WGS) entry which is preliminary data.</text>
</comment>
<evidence type="ECO:0000256" key="1">
    <source>
        <dbReference type="ARBA" id="ARBA00022630"/>
    </source>
</evidence>
<evidence type="ECO:0000256" key="5">
    <source>
        <dbReference type="SAM" id="MobiDB-lite"/>
    </source>
</evidence>
<organism evidence="7 8">
    <name type="scientific">Massariosphaeria phaeospora</name>
    <dbReference type="NCBI Taxonomy" id="100035"/>
    <lineage>
        <taxon>Eukaryota</taxon>
        <taxon>Fungi</taxon>
        <taxon>Dikarya</taxon>
        <taxon>Ascomycota</taxon>
        <taxon>Pezizomycotina</taxon>
        <taxon>Dothideomycetes</taxon>
        <taxon>Pleosporomycetidae</taxon>
        <taxon>Pleosporales</taxon>
        <taxon>Pleosporales incertae sedis</taxon>
        <taxon>Massariosphaeria</taxon>
    </lineage>
</organism>
<dbReference type="PRINTS" id="PR00420">
    <property type="entry name" value="RNGMNOXGNASE"/>
</dbReference>
<dbReference type="SUPFAM" id="SSF51905">
    <property type="entry name" value="FAD/NAD(P)-binding domain"/>
    <property type="match status" value="1"/>
</dbReference>
<keyword evidence="3" id="KW-0560">Oxidoreductase</keyword>
<name>A0A7C8M2E5_9PLEO</name>
<sequence length="403" mass="42179">FELRPLPTPAELAKPSGMLDLHDESGLAAIRACDLYAAFTQRTTECSEAQKVADQHGAILYQDGGEASERPEISRHALSALFLAQLPPDCIKWEHKLRSAKMVETSNGSSSSSTTTAATTPGAHTETTLDFGPQNGTHTFDLVVGADGAWSKVRALLTPETPHYAGIQNITLTIRHISTAYPALAALVGSGSFTALAHHQGIMSQRGPQDSARIYIFVRTPDERFAHSTGLAGMTPAAAKPLLLDDADAALLHAWGPALKDLVAAACAEETADNPGAPLDIRPMYSLPAVGHTWASQRGATLVGDAAHLMGPWAGEGVNLALWDALLLAEAIGKAYRGSGGEQGATGAAFQEALAPLMGAFEVGMAARAREKAEESVANGEMLFGEDAATAFVNFFLSAIATG</sequence>
<keyword evidence="2" id="KW-0274">FAD</keyword>
<evidence type="ECO:0000313" key="8">
    <source>
        <dbReference type="Proteomes" id="UP000481861"/>
    </source>
</evidence>